<dbReference type="Proteomes" id="UP000316621">
    <property type="component" value="Chromosome 3"/>
</dbReference>
<proteinExistence type="predicted"/>
<accession>A0A4Y7IZW8</accession>
<evidence type="ECO:0000256" key="1">
    <source>
        <dbReference type="SAM" id="SignalP"/>
    </source>
</evidence>
<gene>
    <name evidence="2" type="ORF">C5167_012163</name>
</gene>
<feature type="signal peptide" evidence="1">
    <location>
        <begin position="1"/>
        <end position="16"/>
    </location>
</feature>
<name>A0A4Y7IZW8_PAPSO</name>
<organism evidence="2 3">
    <name type="scientific">Papaver somniferum</name>
    <name type="common">Opium poppy</name>
    <dbReference type="NCBI Taxonomy" id="3469"/>
    <lineage>
        <taxon>Eukaryota</taxon>
        <taxon>Viridiplantae</taxon>
        <taxon>Streptophyta</taxon>
        <taxon>Embryophyta</taxon>
        <taxon>Tracheophyta</taxon>
        <taxon>Spermatophyta</taxon>
        <taxon>Magnoliopsida</taxon>
        <taxon>Ranunculales</taxon>
        <taxon>Papaveraceae</taxon>
        <taxon>Papaveroideae</taxon>
        <taxon>Papaver</taxon>
    </lineage>
</organism>
<evidence type="ECO:0000313" key="2">
    <source>
        <dbReference type="EMBL" id="RZC53312.1"/>
    </source>
</evidence>
<dbReference type="EMBL" id="CM010717">
    <property type="protein sequence ID" value="RZC53312.1"/>
    <property type="molecule type" value="Genomic_DNA"/>
</dbReference>
<keyword evidence="1" id="KW-0732">Signal</keyword>
<sequence length="168" mass="18747">MVSLIVLLQLERKLLRVSWVTECDVVAGSGSYKDYWRWTWPGKRWLESLVVSYIAGKEISGVLDSVCCSEGRKKWCCLAAMGYKAEAEMKLVVAAAGNDVEQEKALEMENSSAVCWPMNEFRCMLGQGIAGAVQGGTWFEIVKLRRPRTIGGLSLVTVCEGFREILEE</sequence>
<feature type="chain" id="PRO_5021185712" evidence="1">
    <location>
        <begin position="17"/>
        <end position="168"/>
    </location>
</feature>
<dbReference type="AlphaFoldDB" id="A0A4Y7IZW8"/>
<evidence type="ECO:0000313" key="3">
    <source>
        <dbReference type="Proteomes" id="UP000316621"/>
    </source>
</evidence>
<dbReference type="Gramene" id="RZC53312">
    <property type="protein sequence ID" value="RZC53312"/>
    <property type="gene ID" value="C5167_012163"/>
</dbReference>
<reference evidence="2 3" key="1">
    <citation type="journal article" date="2018" name="Science">
        <title>The opium poppy genome and morphinan production.</title>
        <authorList>
            <person name="Guo L."/>
            <person name="Winzer T."/>
            <person name="Yang X."/>
            <person name="Li Y."/>
            <person name="Ning Z."/>
            <person name="He Z."/>
            <person name="Teodor R."/>
            <person name="Lu Y."/>
            <person name="Bowser T.A."/>
            <person name="Graham I.A."/>
            <person name="Ye K."/>
        </authorList>
    </citation>
    <scope>NUCLEOTIDE SEQUENCE [LARGE SCALE GENOMIC DNA]</scope>
    <source>
        <strain evidence="3">cv. HN1</strain>
        <tissue evidence="2">Leaves</tissue>
    </source>
</reference>
<protein>
    <submittedName>
        <fullName evidence="2">Uncharacterized protein</fullName>
    </submittedName>
</protein>
<keyword evidence="3" id="KW-1185">Reference proteome</keyword>